<evidence type="ECO:0000313" key="1">
    <source>
        <dbReference type="EMBL" id="MCB7479846.1"/>
    </source>
</evidence>
<comment type="caution">
    <text evidence="1">The sequence shown here is derived from an EMBL/GenBank/DDBJ whole genome shotgun (WGS) entry which is preliminary data.</text>
</comment>
<accession>A0A9X1LGA2</accession>
<proteinExistence type="predicted"/>
<dbReference type="RefSeq" id="WP_229337269.1">
    <property type="nucleotide sequence ID" value="NZ_JAJBZG010000001.1"/>
</dbReference>
<keyword evidence="2" id="KW-1185">Reference proteome</keyword>
<dbReference type="AlphaFoldDB" id="A0A9X1LGA2"/>
<protein>
    <submittedName>
        <fullName evidence="1">Uncharacterized protein</fullName>
    </submittedName>
</protein>
<gene>
    <name evidence="1" type="ORF">LGQ90_01105</name>
</gene>
<sequence length="204" mass="24523">MIEKFLKEEEKQLDEKLKQFMSDDDEETYDSGYSRYLLDKLIGDHQYLTLQSTHNFRSSFYIQIISFLEYELKSICQFHHKKFNTNFSVNHLRGSNEIDKAKLYLSRTCQVNFNNLKPEWDFLLNAKEVRNILVHNQSQIELLEKRGKKVKGFLDSKNYFRFYQSNDSEKEGRFYITSSEANQDLLNNTRNFFVKLLEHELKIL</sequence>
<name>A0A9X1LGA2_9FLAO</name>
<organism evidence="1 2">
    <name type="scientific">Christiangramia sediminis</name>
    <dbReference type="NCBI Taxonomy" id="2881336"/>
    <lineage>
        <taxon>Bacteria</taxon>
        <taxon>Pseudomonadati</taxon>
        <taxon>Bacteroidota</taxon>
        <taxon>Flavobacteriia</taxon>
        <taxon>Flavobacteriales</taxon>
        <taxon>Flavobacteriaceae</taxon>
        <taxon>Christiangramia</taxon>
    </lineage>
</organism>
<evidence type="ECO:0000313" key="2">
    <source>
        <dbReference type="Proteomes" id="UP001139414"/>
    </source>
</evidence>
<dbReference type="Proteomes" id="UP001139414">
    <property type="component" value="Unassembled WGS sequence"/>
</dbReference>
<reference evidence="1" key="1">
    <citation type="submission" date="2021-10" db="EMBL/GenBank/DDBJ databases">
        <title>Gramella sp. ASW11-100T, isolated from marine sediment.</title>
        <authorList>
            <person name="Xia C."/>
        </authorList>
    </citation>
    <scope>NUCLEOTIDE SEQUENCE</scope>
    <source>
        <strain evidence="1">ASW11-100</strain>
    </source>
</reference>
<dbReference type="EMBL" id="JAJBZG010000001">
    <property type="protein sequence ID" value="MCB7479846.1"/>
    <property type="molecule type" value="Genomic_DNA"/>
</dbReference>